<evidence type="ECO:0000313" key="3">
    <source>
        <dbReference type="Proteomes" id="UP001651158"/>
    </source>
</evidence>
<dbReference type="EMBL" id="JAKROA010000004">
    <property type="protein sequence ID" value="KAL5107679.1"/>
    <property type="molecule type" value="Genomic_DNA"/>
</dbReference>
<feature type="region of interest" description="Disordered" evidence="1">
    <location>
        <begin position="511"/>
        <end position="608"/>
    </location>
</feature>
<gene>
    <name evidence="2" type="ORF">TcWFU_004688</name>
</gene>
<comment type="caution">
    <text evidence="2">The sequence shown here is derived from an EMBL/GenBank/DDBJ whole genome shotgun (WGS) entry which is preliminary data.</text>
</comment>
<feature type="compositionally biased region" description="Low complexity" evidence="1">
    <location>
        <begin position="353"/>
        <end position="367"/>
    </location>
</feature>
<protein>
    <submittedName>
        <fullName evidence="2">Uncharacterized protein</fullName>
    </submittedName>
</protein>
<feature type="region of interest" description="Disordered" evidence="1">
    <location>
        <begin position="446"/>
        <end position="466"/>
    </location>
</feature>
<evidence type="ECO:0000313" key="2">
    <source>
        <dbReference type="EMBL" id="KAL5107679.1"/>
    </source>
</evidence>
<feature type="region of interest" description="Disordered" evidence="1">
    <location>
        <begin position="305"/>
        <end position="375"/>
    </location>
</feature>
<feature type="region of interest" description="Disordered" evidence="1">
    <location>
        <begin position="158"/>
        <end position="287"/>
    </location>
</feature>
<proteinExistence type="predicted"/>
<dbReference type="Proteomes" id="UP001651158">
    <property type="component" value="Unassembled WGS sequence"/>
</dbReference>
<feature type="compositionally biased region" description="Basic and acidic residues" evidence="1">
    <location>
        <begin position="232"/>
        <end position="241"/>
    </location>
</feature>
<accession>A0ABR4QDX0</accession>
<evidence type="ECO:0000256" key="1">
    <source>
        <dbReference type="SAM" id="MobiDB-lite"/>
    </source>
</evidence>
<sequence length="608" mass="67053">MAVSLPTGFNFGTLTPSFLETLPIANRVPRNSESILMPRCSFSMDCGYATINELTEKALELTFICPDSSPPGDISPANGNLDIVESEPLPRVSAQATPPSGPHSGHVRHLEEMPVGGPHHIDGEVNDAACRSRVDSHRSLHQMQLSAIRKFFDESESNFKDKHGTTDEVGSSDTNADRCCQDKQKVSRHPKKMNWPIMKTKCSESQRSSAKIEDESIEASNPDDENEPLWAELKKHREERQNAVTKPLLKSTNEGYTDSIGKARSATDSADAESKWKATWQGEGEKPLSRVRLWCQKPSSTLIPSATVQSANSGEVSNQKEASVNSRNKQLPLSNSVCGEISRYSSRVPKETNLSSENPSNLSSNSSGKEADLPSHTIGRAFTDLSPLREVGYRRVMDAVKQFEIKTGDASKSTNLKSVSRTEESKFSPKSLSVYSLNLAANSYARRSQEAEGDQEEKANKRIDSTSTQKISEALLLDKERLTQPHHYRPVGGIDIYTTQGPKLMQEMKDRFRKKQGASYLEPEPKCRPQSASEIGQPTFPKSEKSLDDVQGLAPLPANLSNDLSHILPSVLKERPKRPGRLPSRYASQLLPADTQSHNRGSTNSTEV</sequence>
<feature type="compositionally biased region" description="Acidic residues" evidence="1">
    <location>
        <begin position="215"/>
        <end position="227"/>
    </location>
</feature>
<reference evidence="2 3" key="1">
    <citation type="journal article" date="2022" name="Front. Cell. Infect. Microbiol.">
        <title>The Genomes of Two Strains of Taenia crassiceps the Animal Model for the Study of Human Cysticercosis.</title>
        <authorList>
            <person name="Bobes R.J."/>
            <person name="Estrada K."/>
            <person name="Rios-Valencia D.G."/>
            <person name="Calderon-Gallegos A."/>
            <person name="de la Torre P."/>
            <person name="Carrero J.C."/>
            <person name="Sanchez-Flores A."/>
            <person name="Laclette J.P."/>
        </authorList>
    </citation>
    <scope>NUCLEOTIDE SEQUENCE [LARGE SCALE GENOMIC DNA]</scope>
    <source>
        <strain evidence="2">WFUcys</strain>
    </source>
</reference>
<feature type="compositionally biased region" description="Basic and acidic residues" evidence="1">
    <location>
        <begin position="175"/>
        <end position="185"/>
    </location>
</feature>
<name>A0ABR4QDX0_9CEST</name>
<organism evidence="2 3">
    <name type="scientific">Taenia crassiceps</name>
    <dbReference type="NCBI Taxonomy" id="6207"/>
    <lineage>
        <taxon>Eukaryota</taxon>
        <taxon>Metazoa</taxon>
        <taxon>Spiralia</taxon>
        <taxon>Lophotrochozoa</taxon>
        <taxon>Platyhelminthes</taxon>
        <taxon>Cestoda</taxon>
        <taxon>Eucestoda</taxon>
        <taxon>Cyclophyllidea</taxon>
        <taxon>Taeniidae</taxon>
        <taxon>Taenia</taxon>
    </lineage>
</organism>
<feature type="compositionally biased region" description="Polar residues" evidence="1">
    <location>
        <begin position="305"/>
        <end position="337"/>
    </location>
</feature>
<feature type="compositionally biased region" description="Polar residues" evidence="1">
    <location>
        <begin position="594"/>
        <end position="608"/>
    </location>
</feature>
<keyword evidence="3" id="KW-1185">Reference proteome</keyword>